<name>A0A5C8PPN4_9HYPH</name>
<dbReference type="NCBIfam" id="NF004501">
    <property type="entry name" value="PRK05846.1-5"/>
    <property type="match status" value="1"/>
</dbReference>
<evidence type="ECO:0000313" key="12">
    <source>
        <dbReference type="EMBL" id="TXL76693.1"/>
    </source>
</evidence>
<dbReference type="GO" id="GO:0003954">
    <property type="term" value="F:NADH dehydrogenase activity"/>
    <property type="evidence" value="ECO:0007669"/>
    <property type="project" value="TreeGrafter"/>
</dbReference>
<dbReference type="GO" id="GO:0048039">
    <property type="term" value="F:ubiquinone binding"/>
    <property type="evidence" value="ECO:0007669"/>
    <property type="project" value="TreeGrafter"/>
</dbReference>
<feature type="domain" description="NADH:ubiquinone oxidoreductase chain 4 N-terminal" evidence="11">
    <location>
        <begin position="76"/>
        <end position="128"/>
    </location>
</feature>
<dbReference type="OrthoDB" id="9768329at2"/>
<feature type="transmembrane region" description="Helical" evidence="9">
    <location>
        <begin position="114"/>
        <end position="132"/>
    </location>
</feature>
<comment type="similarity">
    <text evidence="2">Belongs to the complex I subunit 4 family.</text>
</comment>
<keyword evidence="3 8" id="KW-0812">Transmembrane</keyword>
<accession>A0A5C8PPN4</accession>
<feature type="transmembrane region" description="Helical" evidence="9">
    <location>
        <begin position="452"/>
        <end position="470"/>
    </location>
</feature>
<sequence length="505" mass="55792">MSSWPILSLVTFLPLVGAAWILVVCREDETGANNARHAALWTSLITFIVSLALWAKFDPRAAGFQFEERLEWVPAYGISYHMGIDGISMFFVLLSTFLTPLCVLASWTAIEKRVREYMVAFLVLETLMVGMFCALDFVVFYLFFEGVLIPMFLIIGVWGGKDRVYAAFKFFLYTLAGSVLMLLAIIAIYYQVGNTDIVEAMNFKKLTFEWQFWLWLAFFASFAVKVPMWPVHTWLPDAHVQAPTAGSVILAGVLLKMGAYGFLRFSLPIMPLASEYFAPLVFGMSCIAVIYTSLVALVQQDMKKLIAYSSVAHMGFVTIGIFVVNVQGVQGAIFQMLSHGVVSAALFLCVGVVYDRLHTREIADYGGLADNMPRYALVFMVFTMASVGLPGLSGFVGEFLVLTGAFKANTWVGVLAATGMILGAAYALWLYRKVVFGTITRDAVRAMTDMNMREVAVFAPLVLVTLWMGIYPSSFLDMMDASVGKLIADYDAALKAAKATAMLGR</sequence>
<dbReference type="GO" id="GO:0042773">
    <property type="term" value="P:ATP synthesis coupled electron transport"/>
    <property type="evidence" value="ECO:0007669"/>
    <property type="project" value="InterPro"/>
</dbReference>
<feature type="transmembrane region" description="Helical" evidence="9">
    <location>
        <begin position="6"/>
        <end position="25"/>
    </location>
</feature>
<organism evidence="12 13">
    <name type="scientific">Vineibacter terrae</name>
    <dbReference type="NCBI Taxonomy" id="2586908"/>
    <lineage>
        <taxon>Bacteria</taxon>
        <taxon>Pseudomonadati</taxon>
        <taxon>Pseudomonadota</taxon>
        <taxon>Alphaproteobacteria</taxon>
        <taxon>Hyphomicrobiales</taxon>
        <taxon>Vineibacter</taxon>
    </lineage>
</organism>
<feature type="transmembrane region" description="Helical" evidence="9">
    <location>
        <begin position="87"/>
        <end position="107"/>
    </location>
</feature>
<dbReference type="PANTHER" id="PTHR43507">
    <property type="entry name" value="NADH-UBIQUINONE OXIDOREDUCTASE CHAIN 4"/>
    <property type="match status" value="1"/>
</dbReference>
<dbReference type="PRINTS" id="PR01437">
    <property type="entry name" value="NUOXDRDTASE4"/>
</dbReference>
<feature type="transmembrane region" description="Helical" evidence="9">
    <location>
        <begin position="212"/>
        <end position="235"/>
    </location>
</feature>
<keyword evidence="13" id="KW-1185">Reference proteome</keyword>
<dbReference type="InterPro" id="IPR003918">
    <property type="entry name" value="NADH_UbQ_OxRdtase"/>
</dbReference>
<dbReference type="NCBIfam" id="TIGR01972">
    <property type="entry name" value="NDH_I_M"/>
    <property type="match status" value="1"/>
</dbReference>
<dbReference type="GO" id="GO:0016020">
    <property type="term" value="C:membrane"/>
    <property type="evidence" value="ECO:0007669"/>
    <property type="project" value="UniProtKB-SubCell"/>
</dbReference>
<dbReference type="AlphaFoldDB" id="A0A5C8PPN4"/>
<dbReference type="EC" id="1.6.5.11" evidence="12"/>
<dbReference type="GO" id="GO:0015990">
    <property type="term" value="P:electron transport coupled proton transport"/>
    <property type="evidence" value="ECO:0007669"/>
    <property type="project" value="TreeGrafter"/>
</dbReference>
<feature type="transmembrane region" description="Helical" evidence="9">
    <location>
        <begin position="170"/>
        <end position="192"/>
    </location>
</feature>
<keyword evidence="6" id="KW-0520">NAD</keyword>
<feature type="domain" description="NADH:quinone oxidoreductase/Mrp antiporter transmembrane" evidence="10">
    <location>
        <begin position="134"/>
        <end position="419"/>
    </location>
</feature>
<reference evidence="12 13" key="1">
    <citation type="submission" date="2019-06" db="EMBL/GenBank/DDBJ databases">
        <title>New taxonomy in bacterial strain CC-CFT640, isolated from vineyard.</title>
        <authorList>
            <person name="Lin S.-Y."/>
            <person name="Tsai C.-F."/>
            <person name="Young C.-C."/>
        </authorList>
    </citation>
    <scope>NUCLEOTIDE SEQUENCE [LARGE SCALE GENOMIC DNA]</scope>
    <source>
        <strain evidence="12 13">CC-CFT640</strain>
    </source>
</reference>
<feature type="transmembrane region" description="Helical" evidence="9">
    <location>
        <begin position="408"/>
        <end position="431"/>
    </location>
</feature>
<evidence type="ECO:0000256" key="5">
    <source>
        <dbReference type="ARBA" id="ARBA00022989"/>
    </source>
</evidence>
<dbReference type="Proteomes" id="UP000321638">
    <property type="component" value="Unassembled WGS sequence"/>
</dbReference>
<proteinExistence type="inferred from homology"/>
<dbReference type="PANTHER" id="PTHR43507:SF1">
    <property type="entry name" value="NADH-UBIQUINONE OXIDOREDUCTASE CHAIN 4"/>
    <property type="match status" value="1"/>
</dbReference>
<feature type="transmembrane region" description="Helical" evidence="9">
    <location>
        <begin position="138"/>
        <end position="158"/>
    </location>
</feature>
<evidence type="ECO:0000256" key="3">
    <source>
        <dbReference type="ARBA" id="ARBA00022692"/>
    </source>
</evidence>
<comment type="caution">
    <text evidence="12">The sequence shown here is derived from an EMBL/GenBank/DDBJ whole genome shotgun (WGS) entry which is preliminary data.</text>
</comment>
<feature type="transmembrane region" description="Helical" evidence="9">
    <location>
        <begin position="247"/>
        <end position="270"/>
    </location>
</feature>
<evidence type="ECO:0000259" key="11">
    <source>
        <dbReference type="Pfam" id="PF01059"/>
    </source>
</evidence>
<evidence type="ECO:0000259" key="10">
    <source>
        <dbReference type="Pfam" id="PF00361"/>
    </source>
</evidence>
<dbReference type="GO" id="GO:0012505">
    <property type="term" value="C:endomembrane system"/>
    <property type="evidence" value="ECO:0007669"/>
    <property type="project" value="UniProtKB-SubCell"/>
</dbReference>
<evidence type="ECO:0000256" key="9">
    <source>
        <dbReference type="SAM" id="Phobius"/>
    </source>
</evidence>
<dbReference type="InterPro" id="IPR010227">
    <property type="entry name" value="NADH_Q_OxRdtase_chainM/4"/>
</dbReference>
<evidence type="ECO:0000256" key="2">
    <source>
        <dbReference type="ARBA" id="ARBA00009025"/>
    </source>
</evidence>
<keyword evidence="12" id="KW-0560">Oxidoreductase</keyword>
<feature type="transmembrane region" description="Helical" evidence="9">
    <location>
        <begin position="305"/>
        <end position="326"/>
    </location>
</feature>
<keyword evidence="7 9" id="KW-0472">Membrane</keyword>
<dbReference type="InterPro" id="IPR001750">
    <property type="entry name" value="ND/Mrp_TM"/>
</dbReference>
<feature type="transmembrane region" description="Helical" evidence="9">
    <location>
        <begin position="276"/>
        <end position="298"/>
    </location>
</feature>
<dbReference type="GO" id="GO:0008137">
    <property type="term" value="F:NADH dehydrogenase (ubiquinone) activity"/>
    <property type="evidence" value="ECO:0007669"/>
    <property type="project" value="InterPro"/>
</dbReference>
<evidence type="ECO:0000256" key="6">
    <source>
        <dbReference type="ARBA" id="ARBA00023027"/>
    </source>
</evidence>
<dbReference type="Pfam" id="PF01059">
    <property type="entry name" value="Oxidored_q5_N"/>
    <property type="match status" value="1"/>
</dbReference>
<gene>
    <name evidence="12" type="ORF">FHP25_10865</name>
</gene>
<dbReference type="InterPro" id="IPR000260">
    <property type="entry name" value="NADH4_N"/>
</dbReference>
<keyword evidence="5 9" id="KW-1133">Transmembrane helix</keyword>
<keyword evidence="4" id="KW-1278">Translocase</keyword>
<dbReference type="EMBL" id="VDUZ01000010">
    <property type="protein sequence ID" value="TXL76693.1"/>
    <property type="molecule type" value="Genomic_DNA"/>
</dbReference>
<evidence type="ECO:0000256" key="4">
    <source>
        <dbReference type="ARBA" id="ARBA00022967"/>
    </source>
</evidence>
<dbReference type="Pfam" id="PF00361">
    <property type="entry name" value="Proton_antipo_M"/>
    <property type="match status" value="1"/>
</dbReference>
<evidence type="ECO:0000313" key="13">
    <source>
        <dbReference type="Proteomes" id="UP000321638"/>
    </source>
</evidence>
<feature type="transmembrane region" description="Helical" evidence="9">
    <location>
        <begin position="37"/>
        <end position="55"/>
    </location>
</feature>
<feature type="transmembrane region" description="Helical" evidence="9">
    <location>
        <begin position="375"/>
        <end position="396"/>
    </location>
</feature>
<dbReference type="RefSeq" id="WP_147846955.1">
    <property type="nucleotide sequence ID" value="NZ_VDUZ01000010.1"/>
</dbReference>
<evidence type="ECO:0000256" key="7">
    <source>
        <dbReference type="ARBA" id="ARBA00023136"/>
    </source>
</evidence>
<dbReference type="NCBIfam" id="NF004499">
    <property type="entry name" value="PRK05846.1-3"/>
    <property type="match status" value="1"/>
</dbReference>
<feature type="transmembrane region" description="Helical" evidence="9">
    <location>
        <begin position="332"/>
        <end position="354"/>
    </location>
</feature>
<evidence type="ECO:0000256" key="1">
    <source>
        <dbReference type="ARBA" id="ARBA00004127"/>
    </source>
</evidence>
<evidence type="ECO:0000256" key="8">
    <source>
        <dbReference type="RuleBase" id="RU000320"/>
    </source>
</evidence>
<comment type="subcellular location">
    <subcellularLocation>
        <location evidence="1">Endomembrane system</location>
        <topology evidence="1">Multi-pass membrane protein</topology>
    </subcellularLocation>
    <subcellularLocation>
        <location evidence="8">Membrane</location>
        <topology evidence="8">Multi-pass membrane protein</topology>
    </subcellularLocation>
</comment>
<protein>
    <submittedName>
        <fullName evidence="12">NADH-quinone oxidoreductase subunit M</fullName>
        <ecNumber evidence="12">1.6.5.11</ecNumber>
    </submittedName>
</protein>